<evidence type="ECO:0000313" key="2">
    <source>
        <dbReference type="Proteomes" id="UP000663836"/>
    </source>
</evidence>
<evidence type="ECO:0000313" key="1">
    <source>
        <dbReference type="EMBL" id="CAF4201348.1"/>
    </source>
</evidence>
<dbReference type="Proteomes" id="UP000663836">
    <property type="component" value="Unassembled WGS sequence"/>
</dbReference>
<feature type="non-terminal residue" evidence="1">
    <location>
        <position position="60"/>
    </location>
</feature>
<proteinExistence type="predicted"/>
<accession>A0A820B616</accession>
<dbReference type="AlphaFoldDB" id="A0A820B616"/>
<dbReference type="EMBL" id="CAJOBD010014591">
    <property type="protein sequence ID" value="CAF4201348.1"/>
    <property type="molecule type" value="Genomic_DNA"/>
</dbReference>
<comment type="caution">
    <text evidence="1">The sequence shown here is derived from an EMBL/GenBank/DDBJ whole genome shotgun (WGS) entry which is preliminary data.</text>
</comment>
<protein>
    <submittedName>
        <fullName evidence="1">Uncharacterized protein</fullName>
    </submittedName>
</protein>
<reference evidence="1" key="1">
    <citation type="submission" date="2021-02" db="EMBL/GenBank/DDBJ databases">
        <authorList>
            <person name="Nowell W R."/>
        </authorList>
    </citation>
    <scope>NUCLEOTIDE SEQUENCE</scope>
</reference>
<sequence length="60" mass="7053">MPPKRSWRKETIIQWLNNHNIIVPEKAVKAELLEIALKNLPEKRYEVDDAAKKCSVDILR</sequence>
<name>A0A820B616_9BILA</name>
<organism evidence="1 2">
    <name type="scientific">Rotaria sordida</name>
    <dbReference type="NCBI Taxonomy" id="392033"/>
    <lineage>
        <taxon>Eukaryota</taxon>
        <taxon>Metazoa</taxon>
        <taxon>Spiralia</taxon>
        <taxon>Gnathifera</taxon>
        <taxon>Rotifera</taxon>
        <taxon>Eurotatoria</taxon>
        <taxon>Bdelloidea</taxon>
        <taxon>Philodinida</taxon>
        <taxon>Philodinidae</taxon>
        <taxon>Rotaria</taxon>
    </lineage>
</organism>
<gene>
    <name evidence="1" type="ORF">JBS370_LOCUS36538</name>
</gene>